<dbReference type="GO" id="GO:0004622">
    <property type="term" value="F:phosphatidylcholine lysophospholipase activity"/>
    <property type="evidence" value="ECO:0007669"/>
    <property type="project" value="TreeGrafter"/>
</dbReference>
<accession>A0A2N0H5Q2</accession>
<dbReference type="RefSeq" id="WP_232730265.1">
    <property type="nucleotide sequence ID" value="NZ_PHUF01000005.1"/>
</dbReference>
<name>A0A2N0H5Q2_9SPHN</name>
<organism evidence="3 4">
    <name type="scientific">Novosphingobium kunmingense</name>
    <dbReference type="NCBI Taxonomy" id="1211806"/>
    <lineage>
        <taxon>Bacteria</taxon>
        <taxon>Pseudomonadati</taxon>
        <taxon>Pseudomonadota</taxon>
        <taxon>Alphaproteobacteria</taxon>
        <taxon>Sphingomonadales</taxon>
        <taxon>Sphingomonadaceae</taxon>
        <taxon>Novosphingobium</taxon>
    </lineage>
</organism>
<dbReference type="AlphaFoldDB" id="A0A2N0H5Q2"/>
<feature type="domain" description="SGNH hydrolase-type esterase" evidence="2">
    <location>
        <begin position="74"/>
        <end position="236"/>
    </location>
</feature>
<evidence type="ECO:0000259" key="2">
    <source>
        <dbReference type="Pfam" id="PF13472"/>
    </source>
</evidence>
<keyword evidence="1" id="KW-0732">Signal</keyword>
<feature type="chain" id="PRO_5014748071" evidence="1">
    <location>
        <begin position="17"/>
        <end position="254"/>
    </location>
</feature>
<proteinExistence type="predicted"/>
<evidence type="ECO:0000256" key="1">
    <source>
        <dbReference type="SAM" id="SignalP"/>
    </source>
</evidence>
<dbReference type="Pfam" id="PF13472">
    <property type="entry name" value="Lipase_GDSL_2"/>
    <property type="match status" value="1"/>
</dbReference>
<reference evidence="3 4" key="1">
    <citation type="submission" date="2017-11" db="EMBL/GenBank/DDBJ databases">
        <title>Genomic Encyclopedia of Type Strains, Phase III (KMG-III): the genomes of soil and plant-associated and newly described type strains.</title>
        <authorList>
            <person name="Whitman W."/>
        </authorList>
    </citation>
    <scope>NUCLEOTIDE SEQUENCE [LARGE SCALE GENOMIC DNA]</scope>
    <source>
        <strain evidence="3 4">CGMCC 1.12274</strain>
    </source>
</reference>
<keyword evidence="4" id="KW-1185">Reference proteome</keyword>
<protein>
    <submittedName>
        <fullName evidence="3">Lysophospholipase L1-like esterase</fullName>
    </submittedName>
</protein>
<evidence type="ECO:0000313" key="3">
    <source>
        <dbReference type="EMBL" id="PKB14250.1"/>
    </source>
</evidence>
<dbReference type="PANTHER" id="PTHR30383">
    <property type="entry name" value="THIOESTERASE 1/PROTEASE 1/LYSOPHOSPHOLIPASE L1"/>
    <property type="match status" value="1"/>
</dbReference>
<feature type="signal peptide" evidence="1">
    <location>
        <begin position="1"/>
        <end position="16"/>
    </location>
</feature>
<dbReference type="PANTHER" id="PTHR30383:SF5">
    <property type="entry name" value="SGNH HYDROLASE-TYPE ESTERASE DOMAIN-CONTAINING PROTEIN"/>
    <property type="match status" value="1"/>
</dbReference>
<dbReference type="InterPro" id="IPR051532">
    <property type="entry name" value="Ester_Hydrolysis_Enzymes"/>
</dbReference>
<comment type="caution">
    <text evidence="3">The sequence shown here is derived from an EMBL/GenBank/DDBJ whole genome shotgun (WGS) entry which is preliminary data.</text>
</comment>
<dbReference type="EMBL" id="PHUF01000005">
    <property type="protein sequence ID" value="PKB14250.1"/>
    <property type="molecule type" value="Genomic_DNA"/>
</dbReference>
<dbReference type="Proteomes" id="UP000232587">
    <property type="component" value="Unassembled WGS sequence"/>
</dbReference>
<sequence length="254" mass="26713">MAALPVALALAAPAMADPPSPYPAGGMTEDSCPASLAGLRALDERVLRSDWAWQCRYRADNAAIDPASPPRVVFIGDSITENWAGADPAFFSGGVISRGISGQTSPQMLVRFWQDVVALHPRVVHIMAGTNDIAGNTGPTTPEAYRNAVRAMVTLARANGIAVVIGSIPPSNGFGWNPALKPAPWIAELNAWLRDYASAEKAVFADYHAALAGPDGELPARHAPDGVHPNVAGYAVIRPIAERAIAEAEQGLPR</sequence>
<dbReference type="InterPro" id="IPR036514">
    <property type="entry name" value="SGNH_hydro_sf"/>
</dbReference>
<dbReference type="Gene3D" id="3.40.50.1110">
    <property type="entry name" value="SGNH hydrolase"/>
    <property type="match status" value="1"/>
</dbReference>
<evidence type="ECO:0000313" key="4">
    <source>
        <dbReference type="Proteomes" id="UP000232587"/>
    </source>
</evidence>
<dbReference type="SUPFAM" id="SSF52266">
    <property type="entry name" value="SGNH hydrolase"/>
    <property type="match status" value="1"/>
</dbReference>
<dbReference type="InterPro" id="IPR013830">
    <property type="entry name" value="SGNH_hydro"/>
</dbReference>
<gene>
    <name evidence="3" type="ORF">B0I00_2882</name>
</gene>